<evidence type="ECO:0000313" key="2">
    <source>
        <dbReference type="Proteomes" id="UP001164705"/>
    </source>
</evidence>
<name>A0A9E8MV02_9FLAO</name>
<dbReference type="EMBL" id="CP113088">
    <property type="protein sequence ID" value="WAC01419.1"/>
    <property type="molecule type" value="Genomic_DNA"/>
</dbReference>
<dbReference type="KEGG" id="lnu:N7U66_15425"/>
<organism evidence="1 2">
    <name type="scientific">Lacinutrix neustonica</name>
    <dbReference type="NCBI Taxonomy" id="2980107"/>
    <lineage>
        <taxon>Bacteria</taxon>
        <taxon>Pseudomonadati</taxon>
        <taxon>Bacteroidota</taxon>
        <taxon>Flavobacteriia</taxon>
        <taxon>Flavobacteriales</taxon>
        <taxon>Flavobacteriaceae</taxon>
        <taxon>Lacinutrix</taxon>
    </lineage>
</organism>
<keyword evidence="2" id="KW-1185">Reference proteome</keyword>
<dbReference type="RefSeq" id="WP_267676032.1">
    <property type="nucleotide sequence ID" value="NZ_CP113088.1"/>
</dbReference>
<protein>
    <recommendedName>
        <fullName evidence="3">Lipoprotein</fullName>
    </recommendedName>
</protein>
<accession>A0A9E8MV02</accession>
<dbReference type="AlphaFoldDB" id="A0A9E8MV02"/>
<reference evidence="1" key="1">
    <citation type="submission" date="2022-11" db="EMBL/GenBank/DDBJ databases">
        <title>Lacinutrix neustonica HL-RS19T sp. nov., isolated from the surface microlayer sample of brackish Lake Shihwa.</title>
        <authorList>
            <person name="Choi J.Y."/>
            <person name="Hwang C.Y."/>
        </authorList>
    </citation>
    <scope>NUCLEOTIDE SEQUENCE</scope>
    <source>
        <strain evidence="1">HL-RS19</strain>
    </source>
</reference>
<evidence type="ECO:0008006" key="3">
    <source>
        <dbReference type="Google" id="ProtNLM"/>
    </source>
</evidence>
<dbReference type="PROSITE" id="PS51257">
    <property type="entry name" value="PROKAR_LIPOPROTEIN"/>
    <property type="match status" value="1"/>
</dbReference>
<sequence length="69" mass="7805">MQQLKIMKFIGVLALIISLIGCTEEPKLSKANKILNMLSENHVEKQILNIKTDSFVISKNGLKYVFKKA</sequence>
<gene>
    <name evidence="1" type="ORF">N7U66_15425</name>
</gene>
<evidence type="ECO:0000313" key="1">
    <source>
        <dbReference type="EMBL" id="WAC01419.1"/>
    </source>
</evidence>
<proteinExistence type="predicted"/>
<dbReference type="Proteomes" id="UP001164705">
    <property type="component" value="Chromosome"/>
</dbReference>